<gene>
    <name evidence="2" type="ORF">BUALT_Bualt08G0148900</name>
</gene>
<keyword evidence="1" id="KW-0732">Signal</keyword>
<comment type="caution">
    <text evidence="2">The sequence shown here is derived from an EMBL/GenBank/DDBJ whole genome shotgun (WGS) entry which is preliminary data.</text>
</comment>
<evidence type="ECO:0000256" key="1">
    <source>
        <dbReference type="SAM" id="SignalP"/>
    </source>
</evidence>
<dbReference type="AlphaFoldDB" id="A0AAV6X801"/>
<protein>
    <submittedName>
        <fullName evidence="2">Uncharacterized protein</fullName>
    </submittedName>
</protein>
<proteinExistence type="predicted"/>
<dbReference type="InterPro" id="IPR038975">
    <property type="entry name" value="THNL"/>
</dbReference>
<keyword evidence="3" id="KW-1185">Reference proteome</keyword>
<dbReference type="EMBL" id="WHWC01000008">
    <property type="protein sequence ID" value="KAG8378553.1"/>
    <property type="molecule type" value="Genomic_DNA"/>
</dbReference>
<name>A0AAV6X801_9LAMI</name>
<evidence type="ECO:0000313" key="2">
    <source>
        <dbReference type="EMBL" id="KAG8378553.1"/>
    </source>
</evidence>
<sequence>MEGKRVEVFVCLMLLMAMLGVRSTNAHLPPGTCIKHCIKECKLSGIGVPVCVKYCPVHCLPPDTTKKQRYCNLGCMLDICAKFTDGKHFPILHTYNFKFLHTKQSFIIADEKKMTDCVFNCGKFHCQAGS</sequence>
<dbReference type="PANTHER" id="PTHR36312:SF5">
    <property type="entry name" value="PROTEIN TAP1-LIKE"/>
    <property type="match status" value="1"/>
</dbReference>
<evidence type="ECO:0000313" key="3">
    <source>
        <dbReference type="Proteomes" id="UP000826271"/>
    </source>
</evidence>
<dbReference type="PANTHER" id="PTHR36312">
    <property type="entry name" value="THIONIN-LIKE PROTEIN 1"/>
    <property type="match status" value="1"/>
</dbReference>
<feature type="chain" id="PRO_5043843316" evidence="1">
    <location>
        <begin position="27"/>
        <end position="130"/>
    </location>
</feature>
<organism evidence="2 3">
    <name type="scientific">Buddleja alternifolia</name>
    <dbReference type="NCBI Taxonomy" id="168488"/>
    <lineage>
        <taxon>Eukaryota</taxon>
        <taxon>Viridiplantae</taxon>
        <taxon>Streptophyta</taxon>
        <taxon>Embryophyta</taxon>
        <taxon>Tracheophyta</taxon>
        <taxon>Spermatophyta</taxon>
        <taxon>Magnoliopsida</taxon>
        <taxon>eudicotyledons</taxon>
        <taxon>Gunneridae</taxon>
        <taxon>Pentapetalae</taxon>
        <taxon>asterids</taxon>
        <taxon>lamiids</taxon>
        <taxon>Lamiales</taxon>
        <taxon>Scrophulariaceae</taxon>
        <taxon>Buddlejeae</taxon>
        <taxon>Buddleja</taxon>
    </lineage>
</organism>
<dbReference type="Proteomes" id="UP000826271">
    <property type="component" value="Unassembled WGS sequence"/>
</dbReference>
<reference evidence="2" key="1">
    <citation type="submission" date="2019-10" db="EMBL/GenBank/DDBJ databases">
        <authorList>
            <person name="Zhang R."/>
            <person name="Pan Y."/>
            <person name="Wang J."/>
            <person name="Ma R."/>
            <person name="Yu S."/>
        </authorList>
    </citation>
    <scope>NUCLEOTIDE SEQUENCE</scope>
    <source>
        <strain evidence="2">LA-IB0</strain>
        <tissue evidence="2">Leaf</tissue>
    </source>
</reference>
<feature type="signal peptide" evidence="1">
    <location>
        <begin position="1"/>
        <end position="26"/>
    </location>
</feature>
<accession>A0AAV6X801</accession>